<sequence length="169" mass="18697">MSEDKNNYNNNNNINNSNNNKHGDGKAGKKSGDSQSHHLEAAKWKFSMLDANKDQMIDRAEANKLKIEINKLIRSNNKTSSSSSSSSSLTSLLSPSLSSSPSSSSSSSQKINHNKSIGKCSRRYVENCDSNRDGLIDSREWMGCLGFIDLQRQHSIKRSGRNPFSKVLT</sequence>
<dbReference type="Proteomes" id="UP000015101">
    <property type="component" value="Unassembled WGS sequence"/>
</dbReference>
<feature type="compositionally biased region" description="Low complexity" evidence="6">
    <location>
        <begin position="79"/>
        <end position="108"/>
    </location>
</feature>
<dbReference type="GO" id="GO:0005509">
    <property type="term" value="F:calcium ion binding"/>
    <property type="evidence" value="ECO:0007669"/>
    <property type="project" value="InterPro"/>
</dbReference>
<dbReference type="GO" id="GO:0005576">
    <property type="term" value="C:extracellular region"/>
    <property type="evidence" value="ECO:0007669"/>
    <property type="project" value="UniProtKB-SubCell"/>
</dbReference>
<keyword evidence="4" id="KW-1015">Disulfide bond</keyword>
<reference evidence="9" key="3">
    <citation type="submission" date="2015-06" db="UniProtKB">
        <authorList>
            <consortium name="EnsemblMetazoa"/>
        </authorList>
    </citation>
    <scope>IDENTIFICATION</scope>
</reference>
<keyword evidence="3" id="KW-0106">Calcium</keyword>
<dbReference type="InterPro" id="IPR011992">
    <property type="entry name" value="EF-hand-dom_pair"/>
</dbReference>
<dbReference type="HOGENOM" id="CLU_1580233_0_0_1"/>
<dbReference type="PROSITE" id="PS00018">
    <property type="entry name" value="EF_HAND_1"/>
    <property type="match status" value="1"/>
</dbReference>
<evidence type="ECO:0000259" key="7">
    <source>
        <dbReference type="Pfam" id="PF10591"/>
    </source>
</evidence>
<protein>
    <recommendedName>
        <fullName evidence="7">SPARC/Testican calcium-binding domain-containing protein</fullName>
    </recommendedName>
</protein>
<dbReference type="AlphaFoldDB" id="T1FUG7"/>
<proteinExistence type="predicted"/>
<evidence type="ECO:0000313" key="8">
    <source>
        <dbReference type="EMBL" id="ESN98508.1"/>
    </source>
</evidence>
<feature type="region of interest" description="Disordered" evidence="6">
    <location>
        <begin position="72"/>
        <end position="116"/>
    </location>
</feature>
<comment type="subcellular location">
    <subcellularLocation>
        <location evidence="1">Secreted</location>
    </subcellularLocation>
</comment>
<feature type="region of interest" description="Disordered" evidence="6">
    <location>
        <begin position="1"/>
        <end position="39"/>
    </location>
</feature>
<organism evidence="9 10">
    <name type="scientific">Helobdella robusta</name>
    <name type="common">Californian leech</name>
    <dbReference type="NCBI Taxonomy" id="6412"/>
    <lineage>
        <taxon>Eukaryota</taxon>
        <taxon>Metazoa</taxon>
        <taxon>Spiralia</taxon>
        <taxon>Lophotrochozoa</taxon>
        <taxon>Annelida</taxon>
        <taxon>Clitellata</taxon>
        <taxon>Hirudinea</taxon>
        <taxon>Rhynchobdellida</taxon>
        <taxon>Glossiphoniidae</taxon>
        <taxon>Helobdella</taxon>
    </lineage>
</organism>
<keyword evidence="2" id="KW-0964">Secreted</keyword>
<dbReference type="InterPro" id="IPR018247">
    <property type="entry name" value="EF_Hand_1_Ca_BS"/>
</dbReference>
<evidence type="ECO:0000313" key="10">
    <source>
        <dbReference type="Proteomes" id="UP000015101"/>
    </source>
</evidence>
<dbReference type="InParanoid" id="T1FUG7"/>
<keyword evidence="10" id="KW-1185">Reference proteome</keyword>
<evidence type="ECO:0000256" key="3">
    <source>
        <dbReference type="ARBA" id="ARBA00022837"/>
    </source>
</evidence>
<feature type="compositionally biased region" description="Low complexity" evidence="6">
    <location>
        <begin position="7"/>
        <end position="20"/>
    </location>
</feature>
<keyword evidence="5" id="KW-0325">Glycoprotein</keyword>
<dbReference type="EnsemblMetazoa" id="HelroT192964">
    <property type="protein sequence ID" value="HelroP192964"/>
    <property type="gene ID" value="HelroG192964"/>
</dbReference>
<feature type="compositionally biased region" description="Basic and acidic residues" evidence="6">
    <location>
        <begin position="21"/>
        <end position="39"/>
    </location>
</feature>
<dbReference type="KEGG" id="hro:HELRODRAFT_192964"/>
<dbReference type="SUPFAM" id="SSF47473">
    <property type="entry name" value="EF-hand"/>
    <property type="match status" value="1"/>
</dbReference>
<dbReference type="RefSeq" id="XP_009023453.1">
    <property type="nucleotide sequence ID" value="XM_009025205.1"/>
</dbReference>
<feature type="domain" description="SPARC/Testican calcium-binding" evidence="7">
    <location>
        <begin position="117"/>
        <end position="144"/>
    </location>
</feature>
<evidence type="ECO:0000256" key="6">
    <source>
        <dbReference type="SAM" id="MobiDB-lite"/>
    </source>
</evidence>
<accession>T1FUG7</accession>
<evidence type="ECO:0000256" key="5">
    <source>
        <dbReference type="ARBA" id="ARBA00023180"/>
    </source>
</evidence>
<gene>
    <name evidence="9" type="primary">20212463</name>
    <name evidence="8" type="ORF">HELRODRAFT_192964</name>
</gene>
<reference evidence="8 10" key="2">
    <citation type="journal article" date="2013" name="Nature">
        <title>Insights into bilaterian evolution from three spiralian genomes.</title>
        <authorList>
            <person name="Simakov O."/>
            <person name="Marletaz F."/>
            <person name="Cho S.J."/>
            <person name="Edsinger-Gonzales E."/>
            <person name="Havlak P."/>
            <person name="Hellsten U."/>
            <person name="Kuo D.H."/>
            <person name="Larsson T."/>
            <person name="Lv J."/>
            <person name="Arendt D."/>
            <person name="Savage R."/>
            <person name="Osoegawa K."/>
            <person name="de Jong P."/>
            <person name="Grimwood J."/>
            <person name="Chapman J.A."/>
            <person name="Shapiro H."/>
            <person name="Aerts A."/>
            <person name="Otillar R.P."/>
            <person name="Terry A.Y."/>
            <person name="Boore J.L."/>
            <person name="Grigoriev I.V."/>
            <person name="Lindberg D.R."/>
            <person name="Seaver E.C."/>
            <person name="Weisblat D.A."/>
            <person name="Putnam N.H."/>
            <person name="Rokhsar D.S."/>
        </authorList>
    </citation>
    <scope>NUCLEOTIDE SEQUENCE</scope>
</reference>
<dbReference type="EMBL" id="KB097144">
    <property type="protein sequence ID" value="ESN98508.1"/>
    <property type="molecule type" value="Genomic_DNA"/>
</dbReference>
<dbReference type="Gene3D" id="1.10.238.10">
    <property type="entry name" value="EF-hand"/>
    <property type="match status" value="1"/>
</dbReference>
<evidence type="ECO:0000256" key="2">
    <source>
        <dbReference type="ARBA" id="ARBA00022525"/>
    </source>
</evidence>
<dbReference type="EMBL" id="AMQM01005893">
    <property type="status" value="NOT_ANNOTATED_CDS"/>
    <property type="molecule type" value="Genomic_DNA"/>
</dbReference>
<evidence type="ECO:0000256" key="4">
    <source>
        <dbReference type="ARBA" id="ARBA00023157"/>
    </source>
</evidence>
<feature type="domain" description="SPARC/Testican calcium-binding" evidence="7">
    <location>
        <begin position="13"/>
        <end position="69"/>
    </location>
</feature>
<name>T1FUG7_HELRO</name>
<reference evidence="10" key="1">
    <citation type="submission" date="2012-12" db="EMBL/GenBank/DDBJ databases">
        <authorList>
            <person name="Hellsten U."/>
            <person name="Grimwood J."/>
            <person name="Chapman J.A."/>
            <person name="Shapiro H."/>
            <person name="Aerts A."/>
            <person name="Otillar R.P."/>
            <person name="Terry A.Y."/>
            <person name="Boore J.L."/>
            <person name="Simakov O."/>
            <person name="Marletaz F."/>
            <person name="Cho S.-J."/>
            <person name="Edsinger-Gonzales E."/>
            <person name="Havlak P."/>
            <person name="Kuo D.-H."/>
            <person name="Larsson T."/>
            <person name="Lv J."/>
            <person name="Arendt D."/>
            <person name="Savage R."/>
            <person name="Osoegawa K."/>
            <person name="de Jong P."/>
            <person name="Lindberg D.R."/>
            <person name="Seaver E.C."/>
            <person name="Weisblat D.A."/>
            <person name="Putnam N.H."/>
            <person name="Grigoriev I.V."/>
            <person name="Rokhsar D.S."/>
        </authorList>
    </citation>
    <scope>NUCLEOTIDE SEQUENCE</scope>
</reference>
<evidence type="ECO:0000313" key="9">
    <source>
        <dbReference type="EnsemblMetazoa" id="HelroP192964"/>
    </source>
</evidence>
<dbReference type="CTD" id="20212463"/>
<dbReference type="InterPro" id="IPR019577">
    <property type="entry name" value="SPARC/Testican_Ca-bd-dom"/>
</dbReference>
<dbReference type="GeneID" id="20212463"/>
<dbReference type="Pfam" id="PF10591">
    <property type="entry name" value="SPARC_Ca_bdg"/>
    <property type="match status" value="2"/>
</dbReference>
<evidence type="ECO:0000256" key="1">
    <source>
        <dbReference type="ARBA" id="ARBA00004613"/>
    </source>
</evidence>